<dbReference type="InterPro" id="IPR013154">
    <property type="entry name" value="ADH-like_N"/>
</dbReference>
<reference evidence="3 4" key="1">
    <citation type="submission" date="2017-01" db="EMBL/GenBank/DDBJ databases">
        <authorList>
            <person name="Varghese N."/>
            <person name="Submissions S."/>
        </authorList>
    </citation>
    <scope>NUCLEOTIDE SEQUENCE [LARGE SCALE GENOMIC DNA]</scope>
    <source>
        <strain evidence="3 4">DSM 2061</strain>
    </source>
</reference>
<dbReference type="PROSITE" id="PS01162">
    <property type="entry name" value="QOR_ZETA_CRYSTAL"/>
    <property type="match status" value="1"/>
</dbReference>
<sequence>MKAIVLEKAGGPENLHLAEVQKPNIKKNEVLVAVKAISLNPADVKPKYNDEMLGMMYGKERPVILGWDIAGTVSEVGAEVSDFKLGDKVFGMVNFPGVGKAYAEFVAAPEAHLAKMPDHTSFEEAAATTLAALTALQILSGKINKGDKVLIQAGSGGVGHFAIQIAKSFGAYVITTASAKNKDFVLSIGADEAIDYRTQNFEDVLSDIDFVLDTQGGKVFTNSVKVVKENGHVFTTTGPDFPKEAQDIAKANKVNLSSMLVKSDSDDMNTLKGMLESGAIKPNIYKTFAFEAMADAHREVEKGRTVGKVIVSV</sequence>
<comment type="caution">
    <text evidence="3">The sequence shown here is derived from an EMBL/GenBank/DDBJ whole genome shotgun (WGS) entry which is preliminary data.</text>
</comment>
<dbReference type="Gene3D" id="3.90.180.10">
    <property type="entry name" value="Medium-chain alcohol dehydrogenases, catalytic domain"/>
    <property type="match status" value="1"/>
</dbReference>
<organism evidence="3 4">
    <name type="scientific">Zobellia uliginosa</name>
    <dbReference type="NCBI Taxonomy" id="143224"/>
    <lineage>
        <taxon>Bacteria</taxon>
        <taxon>Pseudomonadati</taxon>
        <taxon>Bacteroidota</taxon>
        <taxon>Flavobacteriia</taxon>
        <taxon>Flavobacteriales</taxon>
        <taxon>Flavobacteriaceae</taxon>
        <taxon>Zobellia</taxon>
    </lineage>
</organism>
<dbReference type="InterPro" id="IPR011032">
    <property type="entry name" value="GroES-like_sf"/>
</dbReference>
<evidence type="ECO:0000313" key="3">
    <source>
        <dbReference type="EMBL" id="SIS69783.1"/>
    </source>
</evidence>
<gene>
    <name evidence="3" type="ORF">SAMN05421766_103454</name>
</gene>
<dbReference type="InterPro" id="IPR050700">
    <property type="entry name" value="YIM1/Zinc_Alcohol_DH_Fams"/>
</dbReference>
<dbReference type="Pfam" id="PF13602">
    <property type="entry name" value="ADH_zinc_N_2"/>
    <property type="match status" value="1"/>
</dbReference>
<dbReference type="Gene3D" id="3.40.50.720">
    <property type="entry name" value="NAD(P)-binding Rossmann-like Domain"/>
    <property type="match status" value="1"/>
</dbReference>
<dbReference type="PANTHER" id="PTHR11695:SF294">
    <property type="entry name" value="RETICULON-4-INTERACTING PROTEIN 1, MITOCHONDRIAL"/>
    <property type="match status" value="1"/>
</dbReference>
<feature type="domain" description="Enoyl reductase (ER)" evidence="2">
    <location>
        <begin position="10"/>
        <end position="311"/>
    </location>
</feature>
<dbReference type="CDD" id="cd05289">
    <property type="entry name" value="MDR_like_2"/>
    <property type="match status" value="1"/>
</dbReference>
<name>A0ABY1KRS8_9FLAO</name>
<dbReference type="PANTHER" id="PTHR11695">
    <property type="entry name" value="ALCOHOL DEHYDROGENASE RELATED"/>
    <property type="match status" value="1"/>
</dbReference>
<dbReference type="InterPro" id="IPR020843">
    <property type="entry name" value="ER"/>
</dbReference>
<keyword evidence="1" id="KW-0560">Oxidoreductase</keyword>
<dbReference type="SMART" id="SM00829">
    <property type="entry name" value="PKS_ER"/>
    <property type="match status" value="1"/>
</dbReference>
<keyword evidence="4" id="KW-1185">Reference proteome</keyword>
<dbReference type="Proteomes" id="UP000185728">
    <property type="component" value="Unassembled WGS sequence"/>
</dbReference>
<evidence type="ECO:0000259" key="2">
    <source>
        <dbReference type="SMART" id="SM00829"/>
    </source>
</evidence>
<dbReference type="RefSeq" id="WP_076455215.1">
    <property type="nucleotide sequence ID" value="NZ_FTOB01000003.1"/>
</dbReference>
<protein>
    <submittedName>
        <fullName evidence="3">NADPH:quinone reductase</fullName>
    </submittedName>
</protein>
<evidence type="ECO:0000313" key="4">
    <source>
        <dbReference type="Proteomes" id="UP000185728"/>
    </source>
</evidence>
<dbReference type="InterPro" id="IPR002364">
    <property type="entry name" value="Quin_OxRdtase/zeta-crystal_CS"/>
</dbReference>
<proteinExistence type="predicted"/>
<dbReference type="SUPFAM" id="SSF50129">
    <property type="entry name" value="GroES-like"/>
    <property type="match status" value="1"/>
</dbReference>
<evidence type="ECO:0000256" key="1">
    <source>
        <dbReference type="ARBA" id="ARBA00023002"/>
    </source>
</evidence>
<dbReference type="Pfam" id="PF08240">
    <property type="entry name" value="ADH_N"/>
    <property type="match status" value="1"/>
</dbReference>
<accession>A0ABY1KRS8</accession>
<dbReference type="SUPFAM" id="SSF51735">
    <property type="entry name" value="NAD(P)-binding Rossmann-fold domains"/>
    <property type="match status" value="1"/>
</dbReference>
<dbReference type="InterPro" id="IPR036291">
    <property type="entry name" value="NAD(P)-bd_dom_sf"/>
</dbReference>
<dbReference type="EMBL" id="FTOB01000003">
    <property type="protein sequence ID" value="SIS69783.1"/>
    <property type="molecule type" value="Genomic_DNA"/>
</dbReference>